<name>D4DRC1_NEIEG</name>
<dbReference type="EMBL" id="ADBF01000042">
    <property type="protein sequence ID" value="EFE49869.1"/>
    <property type="molecule type" value="Genomic_DNA"/>
</dbReference>
<feature type="transmembrane region" description="Helical" evidence="2">
    <location>
        <begin position="21"/>
        <end position="41"/>
    </location>
</feature>
<reference evidence="3 4" key="1">
    <citation type="submission" date="2010-02" db="EMBL/GenBank/DDBJ databases">
        <authorList>
            <person name="Weinstock G."/>
            <person name="Sodergren E."/>
            <person name="Clifton S."/>
            <person name="Fulton L."/>
            <person name="Fulton B."/>
            <person name="Courtney L."/>
            <person name="Fronick C."/>
            <person name="Harrison M."/>
            <person name="Strong C."/>
            <person name="Farmer C."/>
            <person name="Delahaunty K."/>
            <person name="Markovic C."/>
            <person name="Hall O."/>
            <person name="Minx P."/>
            <person name="Tomlinson C."/>
            <person name="Mitreva M."/>
            <person name="Nelson J."/>
            <person name="Hou S."/>
            <person name="Wollam A."/>
            <person name="Pepin K.H."/>
            <person name="Johnson M."/>
            <person name="Bhonagiri V."/>
            <person name="Zhang X."/>
            <person name="Suruliraj S."/>
            <person name="Warren W."/>
            <person name="Chinwalla A."/>
            <person name="Mardis E.R."/>
            <person name="Wilson R.K."/>
        </authorList>
    </citation>
    <scope>NUCLEOTIDE SEQUENCE [LARGE SCALE GENOMIC DNA]</scope>
    <source>
        <strain evidence="3 4">ATCC 29315</strain>
    </source>
</reference>
<evidence type="ECO:0000313" key="3">
    <source>
        <dbReference type="EMBL" id="EFE49869.1"/>
    </source>
</evidence>
<dbReference type="AlphaFoldDB" id="D4DRC1"/>
<evidence type="ECO:0000313" key="4">
    <source>
        <dbReference type="Proteomes" id="UP000005536"/>
    </source>
</evidence>
<keyword evidence="2" id="KW-0812">Transmembrane</keyword>
<dbReference type="STRING" id="546263.NELON_04340"/>
<gene>
    <name evidence="3" type="ORF">NEIELOOT_01614</name>
</gene>
<keyword evidence="2" id="KW-0472">Membrane</keyword>
<accession>D4DRC1</accession>
<protein>
    <submittedName>
        <fullName evidence="3">Tat pathway signal sequence domain protein</fullName>
    </submittedName>
</protein>
<keyword evidence="2" id="KW-1133">Transmembrane helix</keyword>
<organism evidence="3 4">
    <name type="scientific">Neisseria elongata subsp. glycolytica ATCC 29315</name>
    <dbReference type="NCBI Taxonomy" id="546263"/>
    <lineage>
        <taxon>Bacteria</taxon>
        <taxon>Pseudomonadati</taxon>
        <taxon>Pseudomonadota</taxon>
        <taxon>Betaproteobacteria</taxon>
        <taxon>Neisseriales</taxon>
        <taxon>Neisseriaceae</taxon>
        <taxon>Neisseria</taxon>
    </lineage>
</organism>
<evidence type="ECO:0000256" key="1">
    <source>
        <dbReference type="SAM" id="MobiDB-lite"/>
    </source>
</evidence>
<feature type="compositionally biased region" description="Basic residues" evidence="1">
    <location>
        <begin position="221"/>
        <end position="240"/>
    </location>
</feature>
<dbReference type="Proteomes" id="UP000005536">
    <property type="component" value="Unassembled WGS sequence"/>
</dbReference>
<sequence>MADKRLDSMNEYEQLKRKNRRRLVGASAMVLVAGIVFGVAVNGGGEGGNAAQNISINKDGGQPEILTPKPIEPAGGKTRQDELENPLLAGGGSAQDEAANDTFEMPSEKAKEVPPVYELKEGQETVEAQGDDGNVHTVVKKAEPNNDYDRQPLPAITINNSNKQAAEKAERKAAQKAAEAKRQAEEKAREIAERKAEADRLAAEEEAAERGKREEEARLAKQNRKPRKNASPKDRLKNKKAGSETARGRKRLKEERLAEQKNVWKSANRPKQKSRRREASGRTENATTTK</sequence>
<feature type="non-terminal residue" evidence="3">
    <location>
        <position position="290"/>
    </location>
</feature>
<proteinExistence type="predicted"/>
<feature type="region of interest" description="Disordered" evidence="1">
    <location>
        <begin position="47"/>
        <end position="290"/>
    </location>
</feature>
<feature type="compositionally biased region" description="Basic and acidic residues" evidence="1">
    <location>
        <begin position="140"/>
        <end position="150"/>
    </location>
</feature>
<comment type="caution">
    <text evidence="3">The sequence shown here is derived from an EMBL/GenBank/DDBJ whole genome shotgun (WGS) entry which is preliminary data.</text>
</comment>
<feature type="compositionally biased region" description="Basic and acidic residues" evidence="1">
    <location>
        <begin position="106"/>
        <end position="123"/>
    </location>
</feature>
<feature type="compositionally biased region" description="Basic and acidic residues" evidence="1">
    <location>
        <begin position="165"/>
        <end position="219"/>
    </location>
</feature>
<evidence type="ECO:0000256" key="2">
    <source>
        <dbReference type="SAM" id="Phobius"/>
    </source>
</evidence>